<evidence type="ECO:0000313" key="8">
    <source>
        <dbReference type="EMBL" id="GCF06608.1"/>
    </source>
</evidence>
<protein>
    <recommendedName>
        <fullName evidence="1">non-specific serine/threonine protein kinase</fullName>
        <ecNumber evidence="1">2.7.11.1</ecNumber>
    </recommendedName>
</protein>
<dbReference type="EMBL" id="BIXY01000001">
    <property type="protein sequence ID" value="GCF06608.1"/>
    <property type="molecule type" value="Genomic_DNA"/>
</dbReference>
<keyword evidence="9" id="KW-1185">Reference proteome</keyword>
<dbReference type="GO" id="GO:0004674">
    <property type="term" value="F:protein serine/threonine kinase activity"/>
    <property type="evidence" value="ECO:0007669"/>
    <property type="project" value="UniProtKB-EC"/>
</dbReference>
<evidence type="ECO:0000256" key="3">
    <source>
        <dbReference type="ARBA" id="ARBA00022741"/>
    </source>
</evidence>
<dbReference type="InterPro" id="IPR011009">
    <property type="entry name" value="Kinase-like_dom_sf"/>
</dbReference>
<dbReference type="Gene3D" id="3.30.200.20">
    <property type="entry name" value="Phosphorylase Kinase, domain 1"/>
    <property type="match status" value="1"/>
</dbReference>
<name>A0A5A5T5K6_9CHLR</name>
<feature type="region of interest" description="Disordered" evidence="6">
    <location>
        <begin position="371"/>
        <end position="419"/>
    </location>
</feature>
<feature type="compositionally biased region" description="Low complexity" evidence="6">
    <location>
        <begin position="371"/>
        <end position="383"/>
    </location>
</feature>
<keyword evidence="2" id="KW-0808">Transferase</keyword>
<dbReference type="CDD" id="cd14014">
    <property type="entry name" value="STKc_PknB_like"/>
    <property type="match status" value="1"/>
</dbReference>
<reference evidence="8 9" key="1">
    <citation type="submission" date="2019-01" db="EMBL/GenBank/DDBJ databases">
        <title>Draft genome sequence of Dictyobacter sp. Uno17.</title>
        <authorList>
            <person name="Wang C.M."/>
            <person name="Zheng Y."/>
            <person name="Sakai Y."/>
            <person name="Abe K."/>
            <person name="Yokota A."/>
            <person name="Yabe S."/>
        </authorList>
    </citation>
    <scope>NUCLEOTIDE SEQUENCE [LARGE SCALE GENOMIC DNA]</scope>
    <source>
        <strain evidence="8 9">Uno17</strain>
    </source>
</reference>
<evidence type="ECO:0000256" key="6">
    <source>
        <dbReference type="SAM" id="MobiDB-lite"/>
    </source>
</evidence>
<dbReference type="Gene3D" id="1.10.510.10">
    <property type="entry name" value="Transferase(Phosphotransferase) domain 1"/>
    <property type="match status" value="1"/>
</dbReference>
<evidence type="ECO:0000256" key="1">
    <source>
        <dbReference type="ARBA" id="ARBA00012513"/>
    </source>
</evidence>
<evidence type="ECO:0000259" key="7">
    <source>
        <dbReference type="PROSITE" id="PS50011"/>
    </source>
</evidence>
<keyword evidence="5" id="KW-0067">ATP-binding</keyword>
<keyword evidence="3" id="KW-0547">Nucleotide-binding</keyword>
<feature type="domain" description="Protein kinase" evidence="7">
    <location>
        <begin position="11"/>
        <end position="291"/>
    </location>
</feature>
<dbReference type="PANTHER" id="PTHR43671">
    <property type="entry name" value="SERINE/THREONINE-PROTEIN KINASE NEK"/>
    <property type="match status" value="1"/>
</dbReference>
<evidence type="ECO:0000256" key="5">
    <source>
        <dbReference type="ARBA" id="ARBA00022840"/>
    </source>
</evidence>
<dbReference type="Proteomes" id="UP000322530">
    <property type="component" value="Unassembled WGS sequence"/>
</dbReference>
<comment type="caution">
    <text evidence="8">The sequence shown here is derived from an EMBL/GenBank/DDBJ whole genome shotgun (WGS) entry which is preliminary data.</text>
</comment>
<dbReference type="PANTHER" id="PTHR43671:SF13">
    <property type="entry name" value="SERINE_THREONINE-PROTEIN KINASE NEK2"/>
    <property type="match status" value="1"/>
</dbReference>
<sequence length="907" mass="97480">MSTSPRRIGQYELMQQIGSGHIGEVWKARDLAQQRDVAIKLLHNDLQADPHFLNRLTNGGRALTTIRHSNLVSVYDAAVSRPQEARETTAFIAMDYIEGYTFADYLKATAQRGIFPAITDILYIFSCLGDALDAIHQRGIAHGNIKPTNILLHKQQRGRFSAGEPLLTDVGITQIAGNDSSMAAPHYLSPEQAQGQQANARSDIYALGILLYELCTGALPFRGDNTFAVISQQINTLPTPPMLINANIPATLSEVILRALAKDPAARFPEASLLAIAIAEACSIPTTHPSLRQNAGRSGPLATPGPSMPNNVQSILGVSQPLSNDSPAYRRPLRSNALPLSAQGTSISLNSNPNISAALIFPNSGPLPAISPIASSPSQSNSVPPQPEAPASSYNNHLDRPFNVNQNSMSGMLPEGNANKQLFMSPQSLSGIPATENNAVAPQVPFSLPPSTPNQQAAYEMNTTQQPSQQPPRQPYAQASQNQMPATPYPPSAQNAGQDFYGTTGQHQGPSAPYQQEPAQTPMANQGPMPFPQPPASASAHTTTRKNKYLVPLMVALIVLIILGTVSITKLLTGGQGNQGASTNLTPTSTAPGLVFFQDDALGHNDQLRITMNNIPDPQADQTYFAWLQTDTHQNIPLSNLQVNNKNINYTYSGDSKHSNLLSYTTGIIITTEATGTTPQNPSSKIVYQATMPTTLLPEIKNILYATPELGGKRTAVADMLDSVKSMNDKAGSIVDSLQGATDTGLVKRQATRIIEMIDDSKYARQSGQLPANLSSQINTPIGLLSAPDQKGYIDILSAHLTTLKTMAGNDSDLMRRITNVQNGLTDLKQWLQEIQRDDVQLLKATNLKDPAITNVALHLKQLVSDTYTGHIIPPDTSPKPILGSAGALQVYTEAQYMASLTLQAIK</sequence>
<evidence type="ECO:0000256" key="4">
    <source>
        <dbReference type="ARBA" id="ARBA00022777"/>
    </source>
</evidence>
<dbReference type="PROSITE" id="PS50011">
    <property type="entry name" value="PROTEIN_KINASE_DOM"/>
    <property type="match status" value="1"/>
</dbReference>
<proteinExistence type="predicted"/>
<dbReference type="GO" id="GO:0005524">
    <property type="term" value="F:ATP binding"/>
    <property type="evidence" value="ECO:0007669"/>
    <property type="project" value="UniProtKB-KW"/>
</dbReference>
<feature type="compositionally biased region" description="Polar residues" evidence="6">
    <location>
        <begin position="492"/>
        <end position="524"/>
    </location>
</feature>
<accession>A0A5A5T5K6</accession>
<dbReference type="InterPro" id="IPR050660">
    <property type="entry name" value="NEK_Ser/Thr_kinase"/>
</dbReference>
<evidence type="ECO:0000256" key="2">
    <source>
        <dbReference type="ARBA" id="ARBA00022679"/>
    </source>
</evidence>
<dbReference type="EC" id="2.7.11.1" evidence="1"/>
<keyword evidence="4" id="KW-0418">Kinase</keyword>
<evidence type="ECO:0000313" key="9">
    <source>
        <dbReference type="Proteomes" id="UP000322530"/>
    </source>
</evidence>
<organism evidence="8 9">
    <name type="scientific">Dictyobacter arantiisoli</name>
    <dbReference type="NCBI Taxonomy" id="2014874"/>
    <lineage>
        <taxon>Bacteria</taxon>
        <taxon>Bacillati</taxon>
        <taxon>Chloroflexota</taxon>
        <taxon>Ktedonobacteria</taxon>
        <taxon>Ktedonobacterales</taxon>
        <taxon>Dictyobacteraceae</taxon>
        <taxon>Dictyobacter</taxon>
    </lineage>
</organism>
<dbReference type="InterPro" id="IPR000719">
    <property type="entry name" value="Prot_kinase_dom"/>
</dbReference>
<dbReference type="RefSeq" id="WP_172631766.1">
    <property type="nucleotide sequence ID" value="NZ_BIXY01000001.1"/>
</dbReference>
<feature type="region of interest" description="Disordered" evidence="6">
    <location>
        <begin position="461"/>
        <end position="541"/>
    </location>
</feature>
<dbReference type="SUPFAM" id="SSF56112">
    <property type="entry name" value="Protein kinase-like (PK-like)"/>
    <property type="match status" value="1"/>
</dbReference>
<gene>
    <name evidence="8" type="ORF">KDI_01720</name>
</gene>
<dbReference type="Pfam" id="PF00069">
    <property type="entry name" value="Pkinase"/>
    <property type="match status" value="1"/>
</dbReference>
<dbReference type="AlphaFoldDB" id="A0A5A5T5K6"/>